<sequence length="48" mass="5354">MRNQQSCLSGSSSFFRGITGGLPCLCMDEEQMNGKVREPQVDCLICHF</sequence>
<evidence type="ECO:0000313" key="1">
    <source>
        <dbReference type="EMBL" id="GFY72253.1"/>
    </source>
</evidence>
<dbReference type="EMBL" id="BMAV01019308">
    <property type="protein sequence ID" value="GFY72253.1"/>
    <property type="molecule type" value="Genomic_DNA"/>
</dbReference>
<comment type="caution">
    <text evidence="1">The sequence shown here is derived from an EMBL/GenBank/DDBJ whole genome shotgun (WGS) entry which is preliminary data.</text>
</comment>
<accession>A0A8X6YK68</accession>
<proteinExistence type="predicted"/>
<dbReference type="Proteomes" id="UP000886998">
    <property type="component" value="Unassembled WGS sequence"/>
</dbReference>
<gene>
    <name evidence="1" type="ORF">TNIN_437401</name>
</gene>
<keyword evidence="2" id="KW-1185">Reference proteome</keyword>
<evidence type="ECO:0000313" key="2">
    <source>
        <dbReference type="Proteomes" id="UP000886998"/>
    </source>
</evidence>
<name>A0A8X6YK68_9ARAC</name>
<dbReference type="AlphaFoldDB" id="A0A8X6YK68"/>
<protein>
    <submittedName>
        <fullName evidence="1">Uncharacterized protein</fullName>
    </submittedName>
</protein>
<reference evidence="1" key="1">
    <citation type="submission" date="2020-08" db="EMBL/GenBank/DDBJ databases">
        <title>Multicomponent nature underlies the extraordinary mechanical properties of spider dragline silk.</title>
        <authorList>
            <person name="Kono N."/>
            <person name="Nakamura H."/>
            <person name="Mori M."/>
            <person name="Yoshida Y."/>
            <person name="Ohtoshi R."/>
            <person name="Malay A.D."/>
            <person name="Moran D.A.P."/>
            <person name="Tomita M."/>
            <person name="Numata K."/>
            <person name="Arakawa K."/>
        </authorList>
    </citation>
    <scope>NUCLEOTIDE SEQUENCE</scope>
</reference>
<organism evidence="1 2">
    <name type="scientific">Trichonephila inaurata madagascariensis</name>
    <dbReference type="NCBI Taxonomy" id="2747483"/>
    <lineage>
        <taxon>Eukaryota</taxon>
        <taxon>Metazoa</taxon>
        <taxon>Ecdysozoa</taxon>
        <taxon>Arthropoda</taxon>
        <taxon>Chelicerata</taxon>
        <taxon>Arachnida</taxon>
        <taxon>Araneae</taxon>
        <taxon>Araneomorphae</taxon>
        <taxon>Entelegynae</taxon>
        <taxon>Araneoidea</taxon>
        <taxon>Nephilidae</taxon>
        <taxon>Trichonephila</taxon>
        <taxon>Trichonephila inaurata</taxon>
    </lineage>
</organism>
<feature type="non-terminal residue" evidence="1">
    <location>
        <position position="48"/>
    </location>
</feature>